<feature type="compositionally biased region" description="Low complexity" evidence="1">
    <location>
        <begin position="175"/>
        <end position="191"/>
    </location>
</feature>
<dbReference type="Proteomes" id="UP000255505">
    <property type="component" value="Plasmid II"/>
</dbReference>
<sequence length="341" mass="36521">MKRRAGRTTLPSEAVAQVDDVEGGARVGLLDAAIGQMLDAVARGQVAVLAEHHAKAGVFRELERGGDHVIVGGARAAQQPRAHRQLQERHPGVAPPCDPHHRRRAELPQIVGIVVAVAEPAGNVELPLQIHLPALRVAPRQARIPQHGDLRLLQVMAVVEAVAQLDRGRRARGCAQAPGQRKQRRQGGAARPSPPPRGEGRKEGDATRMAVWSGFLVWSAHGKHAETMLRCGQASQGETGACSSQALPPYPICSTREGTLPRLKVAGTSALSAGYERGARPAATQDNRANMRGPVPAAWPARLRYVFRAGWKSPPAVCRDAQRVSGEPASARIPVRGQQTW</sequence>
<dbReference type="EMBL" id="LT991977">
    <property type="protein sequence ID" value="SPK75020.1"/>
    <property type="molecule type" value="Genomic_DNA"/>
</dbReference>
<geneLocation type="plasmid" evidence="2">
    <name>II</name>
</geneLocation>
<reference evidence="2 3" key="1">
    <citation type="submission" date="2018-01" db="EMBL/GenBank/DDBJ databases">
        <authorList>
            <person name="Gaut B.S."/>
            <person name="Morton B.R."/>
            <person name="Clegg M.T."/>
            <person name="Duvall M.R."/>
        </authorList>
    </citation>
    <scope>NUCLEOTIDE SEQUENCE [LARGE SCALE GENOMIC DNA]</scope>
    <source>
        <strain evidence="2">Cupriavidus taiwanensis LMG 19425</strain>
        <plasmid evidence="3">Plasmid ii</plasmid>
    </source>
</reference>
<accession>A0A375ILP8</accession>
<evidence type="ECO:0000313" key="2">
    <source>
        <dbReference type="EMBL" id="SPK75020.1"/>
    </source>
</evidence>
<evidence type="ECO:0000256" key="1">
    <source>
        <dbReference type="SAM" id="MobiDB-lite"/>
    </source>
</evidence>
<protein>
    <submittedName>
        <fullName evidence="2">Uncharacterized protein</fullName>
    </submittedName>
</protein>
<organism evidence="2 3">
    <name type="scientific">Cupriavidus taiwanensis</name>
    <dbReference type="NCBI Taxonomy" id="164546"/>
    <lineage>
        <taxon>Bacteria</taxon>
        <taxon>Pseudomonadati</taxon>
        <taxon>Pseudomonadota</taxon>
        <taxon>Betaproteobacteria</taxon>
        <taxon>Burkholderiales</taxon>
        <taxon>Burkholderiaceae</taxon>
        <taxon>Cupriavidus</taxon>
    </lineage>
</organism>
<gene>
    <name evidence="2" type="ORF">CT19425_MP50056</name>
</gene>
<evidence type="ECO:0000313" key="3">
    <source>
        <dbReference type="Proteomes" id="UP000255505"/>
    </source>
</evidence>
<proteinExistence type="predicted"/>
<dbReference type="AlphaFoldDB" id="A0A375ILP8"/>
<feature type="region of interest" description="Disordered" evidence="1">
    <location>
        <begin position="168"/>
        <end position="205"/>
    </location>
</feature>
<keyword evidence="2" id="KW-0614">Plasmid</keyword>
<name>A0A375ILP8_9BURK</name>